<name>A0ACB8Z4B8_ARCLA</name>
<dbReference type="Proteomes" id="UP001055879">
    <property type="component" value="Linkage Group LG11"/>
</dbReference>
<comment type="caution">
    <text evidence="1">The sequence shown here is derived from an EMBL/GenBank/DDBJ whole genome shotgun (WGS) entry which is preliminary data.</text>
</comment>
<protein>
    <submittedName>
        <fullName evidence="1">Uncharacterized protein</fullName>
    </submittedName>
</protein>
<evidence type="ECO:0000313" key="2">
    <source>
        <dbReference type="Proteomes" id="UP001055879"/>
    </source>
</evidence>
<proteinExistence type="predicted"/>
<reference evidence="2" key="1">
    <citation type="journal article" date="2022" name="Mol. Ecol. Resour.">
        <title>The genomes of chicory, endive, great burdock and yacon provide insights into Asteraceae palaeo-polyploidization history and plant inulin production.</title>
        <authorList>
            <person name="Fan W."/>
            <person name="Wang S."/>
            <person name="Wang H."/>
            <person name="Wang A."/>
            <person name="Jiang F."/>
            <person name="Liu H."/>
            <person name="Zhao H."/>
            <person name="Xu D."/>
            <person name="Zhang Y."/>
        </authorList>
    </citation>
    <scope>NUCLEOTIDE SEQUENCE [LARGE SCALE GENOMIC DNA]</scope>
    <source>
        <strain evidence="2">cv. Niubang</strain>
    </source>
</reference>
<accession>A0ACB8Z4B8</accession>
<gene>
    <name evidence="1" type="ORF">L6452_32372</name>
</gene>
<keyword evidence="2" id="KW-1185">Reference proteome</keyword>
<evidence type="ECO:0000313" key="1">
    <source>
        <dbReference type="EMBL" id="KAI3692555.1"/>
    </source>
</evidence>
<dbReference type="EMBL" id="CM042057">
    <property type="protein sequence ID" value="KAI3692555.1"/>
    <property type="molecule type" value="Genomic_DNA"/>
</dbReference>
<sequence length="226" mass="24309">MSASCVIEEVSTSNKHCNSGAKCLVVYPRLQNGHSEDRCRHSILRTTAFGVLQCTFVRSGGSAEQMSVLVYFWRKHQTNVGIYGSLGALADIVSGSALRNGFKILRKKSLLSNGRITGIIASNVLRERSRNGRDKGLGMYRKMVGKSVEKGLGTFRATVPATMTNGTLAWQGHARQGALGTFRATVPTTVTNVTVACQGRAISYDSACDSNKCHCCMSGSRQAHSA</sequence>
<organism evidence="1 2">
    <name type="scientific">Arctium lappa</name>
    <name type="common">Greater burdock</name>
    <name type="synonym">Lappa major</name>
    <dbReference type="NCBI Taxonomy" id="4217"/>
    <lineage>
        <taxon>Eukaryota</taxon>
        <taxon>Viridiplantae</taxon>
        <taxon>Streptophyta</taxon>
        <taxon>Embryophyta</taxon>
        <taxon>Tracheophyta</taxon>
        <taxon>Spermatophyta</taxon>
        <taxon>Magnoliopsida</taxon>
        <taxon>eudicotyledons</taxon>
        <taxon>Gunneridae</taxon>
        <taxon>Pentapetalae</taxon>
        <taxon>asterids</taxon>
        <taxon>campanulids</taxon>
        <taxon>Asterales</taxon>
        <taxon>Asteraceae</taxon>
        <taxon>Carduoideae</taxon>
        <taxon>Cardueae</taxon>
        <taxon>Arctiinae</taxon>
        <taxon>Arctium</taxon>
    </lineage>
</organism>
<reference evidence="1 2" key="2">
    <citation type="journal article" date="2022" name="Mol. Ecol. Resour.">
        <title>The genomes of chicory, endive, great burdock and yacon provide insights into Asteraceae paleo-polyploidization history and plant inulin production.</title>
        <authorList>
            <person name="Fan W."/>
            <person name="Wang S."/>
            <person name="Wang H."/>
            <person name="Wang A."/>
            <person name="Jiang F."/>
            <person name="Liu H."/>
            <person name="Zhao H."/>
            <person name="Xu D."/>
            <person name="Zhang Y."/>
        </authorList>
    </citation>
    <scope>NUCLEOTIDE SEQUENCE [LARGE SCALE GENOMIC DNA]</scope>
    <source>
        <strain evidence="2">cv. Niubang</strain>
    </source>
</reference>